<dbReference type="InterPro" id="IPR001623">
    <property type="entry name" value="DnaJ_domain"/>
</dbReference>
<name>A0A024E544_9PSED</name>
<accession>A0A024E544</accession>
<feature type="domain" description="J" evidence="3">
    <location>
        <begin position="2"/>
        <end position="63"/>
    </location>
</feature>
<dbReference type="PROSITE" id="PS50076">
    <property type="entry name" value="DNAJ_2"/>
    <property type="match status" value="1"/>
</dbReference>
<evidence type="ECO:0000259" key="3">
    <source>
        <dbReference type="PROSITE" id="PS50076"/>
    </source>
</evidence>
<keyword evidence="2" id="KW-0472">Membrane</keyword>
<organism evidence="4 5">
    <name type="scientific">Pseudomonas mandelii JR-1</name>
    <dbReference type="NCBI Taxonomy" id="1147786"/>
    <lineage>
        <taxon>Bacteria</taxon>
        <taxon>Pseudomonadati</taxon>
        <taxon>Pseudomonadota</taxon>
        <taxon>Gammaproteobacteria</taxon>
        <taxon>Pseudomonadales</taxon>
        <taxon>Pseudomonadaceae</taxon>
        <taxon>Pseudomonas</taxon>
    </lineage>
</organism>
<keyword evidence="2" id="KW-1133">Transmembrane helix</keyword>
<keyword evidence="1" id="KW-0143">Chaperone</keyword>
<dbReference type="AlphaFoldDB" id="A0A024E544"/>
<dbReference type="Gene3D" id="1.10.287.110">
    <property type="entry name" value="DnaJ domain"/>
    <property type="match status" value="1"/>
</dbReference>
<protein>
    <recommendedName>
        <fullName evidence="3">J domain-containing protein</fullName>
    </recommendedName>
</protein>
<sequence length="457" mass="51958">MSCWTTLGLPADADTRSIKRQYAILLKQTRPDEDPEGFQRLREAYEQALSTKEWEQLREDDSGNDAPWDLSGLSVVEVDTLQRVTRSLDGVSRVELEQRYAAALEHGAADVMEDAVLRHCVEHFETCETLLEWAMETFHWFSLWQRLELDEELIVELSLQRERLAERREAPIFLARQQRLAAEPATTPEHRAAHLLLAPGPFSQRRALARRLREDDWVHCRKLSSALYANHPDICADLPGGTPFFWRDWEHAYDSWPIYLGIVLACLVGTFIQFAPLGTRLGELIGVTVFWSMIFAVVGWALNWLTAHVAHRFWWLDDRLSVRLSPSLMPLPFGVLRDLIPCIAMAAGIGNVYGVVGSIVYITTLMSVGLIRRRKVKPHVSWQHASPLLKRSLMGAGILVLVLVLGVFKVISSQSTVNRNQGLQQWTERLCSRMPATASECNVPATVEQWYGQEKQP</sequence>
<feature type="transmembrane region" description="Helical" evidence="2">
    <location>
        <begin position="352"/>
        <end position="371"/>
    </location>
</feature>
<dbReference type="InterPro" id="IPR036869">
    <property type="entry name" value="J_dom_sf"/>
</dbReference>
<evidence type="ECO:0000313" key="5">
    <source>
        <dbReference type="Proteomes" id="UP000026913"/>
    </source>
</evidence>
<dbReference type="KEGG" id="pman:OU5_0616"/>
<feature type="transmembrane region" description="Helical" evidence="2">
    <location>
        <begin position="256"/>
        <end position="278"/>
    </location>
</feature>
<feature type="transmembrane region" description="Helical" evidence="2">
    <location>
        <begin position="392"/>
        <end position="411"/>
    </location>
</feature>
<dbReference type="OrthoDB" id="5524449at2"/>
<evidence type="ECO:0000313" key="4">
    <source>
        <dbReference type="EMBL" id="AHZ67695.1"/>
    </source>
</evidence>
<dbReference type="HOGENOM" id="CLU_034650_0_0_6"/>
<gene>
    <name evidence="4" type="ORF">OU5_0616</name>
</gene>
<feature type="transmembrane region" description="Helical" evidence="2">
    <location>
        <begin position="284"/>
        <end position="307"/>
    </location>
</feature>
<keyword evidence="2" id="KW-0812">Transmembrane</keyword>
<dbReference type="SUPFAM" id="SSF46565">
    <property type="entry name" value="Chaperone J-domain"/>
    <property type="match status" value="1"/>
</dbReference>
<evidence type="ECO:0000256" key="1">
    <source>
        <dbReference type="ARBA" id="ARBA00023186"/>
    </source>
</evidence>
<proteinExistence type="predicted"/>
<dbReference type="RefSeq" id="WP_010459904.1">
    <property type="nucleotide sequence ID" value="NZ_CP005960.1"/>
</dbReference>
<evidence type="ECO:0000256" key="2">
    <source>
        <dbReference type="SAM" id="Phobius"/>
    </source>
</evidence>
<dbReference type="Proteomes" id="UP000026913">
    <property type="component" value="Chromosome"/>
</dbReference>
<reference evidence="4 5" key="1">
    <citation type="journal article" date="2012" name="J. Bacteriol.">
        <title>Genome sequence of cold-adapted Pseudomonas mandelii strain JR-1.</title>
        <authorList>
            <person name="Jang S.H."/>
            <person name="Kim J."/>
            <person name="Kim J."/>
            <person name="Hong S."/>
            <person name="Lee C."/>
        </authorList>
    </citation>
    <scope>NUCLEOTIDE SEQUENCE [LARGE SCALE GENOMIC DNA]</scope>
    <source>
        <strain evidence="4 5">JR-1</strain>
    </source>
</reference>
<dbReference type="EMBL" id="CP005960">
    <property type="protein sequence ID" value="AHZ67695.1"/>
    <property type="molecule type" value="Genomic_DNA"/>
</dbReference>
<dbReference type="CDD" id="cd06257">
    <property type="entry name" value="DnaJ"/>
    <property type="match status" value="1"/>
</dbReference>